<organism evidence="1 2">
    <name type="scientific">Funneliformis mosseae</name>
    <name type="common">Endomycorrhizal fungus</name>
    <name type="synonym">Glomus mosseae</name>
    <dbReference type="NCBI Taxonomy" id="27381"/>
    <lineage>
        <taxon>Eukaryota</taxon>
        <taxon>Fungi</taxon>
        <taxon>Fungi incertae sedis</taxon>
        <taxon>Mucoromycota</taxon>
        <taxon>Glomeromycotina</taxon>
        <taxon>Glomeromycetes</taxon>
        <taxon>Glomerales</taxon>
        <taxon>Glomeraceae</taxon>
        <taxon>Funneliformis</taxon>
    </lineage>
</organism>
<proteinExistence type="predicted"/>
<comment type="caution">
    <text evidence="1">The sequence shown here is derived from an EMBL/GenBank/DDBJ whole genome shotgun (WGS) entry which is preliminary data.</text>
</comment>
<sequence>IDIEIDELDTLISQLPKGDLSAYEYLHIEDEMSEGGLTDTEIINTILNADKEEDHMIDEIDFTPILEKVSLMEAEEAVDKIMRFLYEQESEFGEVSEELKILRRLHKRVKLLM</sequence>
<evidence type="ECO:0000313" key="1">
    <source>
        <dbReference type="EMBL" id="CAG8753805.1"/>
    </source>
</evidence>
<dbReference type="AlphaFoldDB" id="A0A9N9J066"/>
<feature type="non-terminal residue" evidence="1">
    <location>
        <position position="1"/>
    </location>
</feature>
<evidence type="ECO:0000313" key="2">
    <source>
        <dbReference type="Proteomes" id="UP000789375"/>
    </source>
</evidence>
<dbReference type="EMBL" id="CAJVPP010026475">
    <property type="protein sequence ID" value="CAG8753805.1"/>
    <property type="molecule type" value="Genomic_DNA"/>
</dbReference>
<name>A0A9N9J066_FUNMO</name>
<gene>
    <name evidence="1" type="ORF">FMOSSE_LOCUS16792</name>
</gene>
<dbReference type="Proteomes" id="UP000789375">
    <property type="component" value="Unassembled WGS sequence"/>
</dbReference>
<keyword evidence="2" id="KW-1185">Reference proteome</keyword>
<accession>A0A9N9J066</accession>
<protein>
    <submittedName>
        <fullName evidence="1">13756_t:CDS:1</fullName>
    </submittedName>
</protein>
<reference evidence="1" key="1">
    <citation type="submission" date="2021-06" db="EMBL/GenBank/DDBJ databases">
        <authorList>
            <person name="Kallberg Y."/>
            <person name="Tangrot J."/>
            <person name="Rosling A."/>
        </authorList>
    </citation>
    <scope>NUCLEOTIDE SEQUENCE</scope>
    <source>
        <strain evidence="1">87-6 pot B 2015</strain>
    </source>
</reference>
<feature type="non-terminal residue" evidence="1">
    <location>
        <position position="113"/>
    </location>
</feature>